<evidence type="ECO:0000259" key="3">
    <source>
        <dbReference type="SMART" id="SM00458"/>
    </source>
</evidence>
<dbReference type="Gene3D" id="2.80.10.50">
    <property type="match status" value="2"/>
</dbReference>
<feature type="signal peptide" evidence="2">
    <location>
        <begin position="1"/>
        <end position="25"/>
    </location>
</feature>
<reference evidence="5" key="1">
    <citation type="journal article" date="2019" name="Int. J. Syst. Evol. Microbiol.">
        <title>The Global Catalogue of Microorganisms (GCM) 10K type strain sequencing project: providing services to taxonomists for standard genome sequencing and annotation.</title>
        <authorList>
            <consortium name="The Broad Institute Genomics Platform"/>
            <consortium name="The Broad Institute Genome Sequencing Center for Infectious Disease"/>
            <person name="Wu L."/>
            <person name="Ma J."/>
        </authorList>
    </citation>
    <scope>NUCLEOTIDE SEQUENCE [LARGE SCALE GENOMIC DNA]</scope>
    <source>
        <strain evidence="5">JCM 17695</strain>
    </source>
</reference>
<keyword evidence="5" id="KW-1185">Reference proteome</keyword>
<dbReference type="Pfam" id="PF00652">
    <property type="entry name" value="Ricin_B_lectin"/>
    <property type="match status" value="1"/>
</dbReference>
<gene>
    <name evidence="4" type="ORF">ACFQV2_25510</name>
</gene>
<evidence type="ECO:0000313" key="4">
    <source>
        <dbReference type="EMBL" id="MFC7616329.1"/>
    </source>
</evidence>
<sequence>MSRSTPLRRLGAVAVVAAAGFGVHAAVPASAAVVGGNVSISWSIPNPPSGGLTNITYPMTVNPATAHQDGIYFAQQFAFQSDRVAGYTGLQPRRDSGGATRMRGVFSIFGEGTSTSHPNCHTGADGGPGTSCGVEFTAVYGREYHLKVVRTGTDTWTGTAVDAVTGSSVQIGSWRLPAGTGNLRNWHGGFVEYYLAIPSCSLMPRSDVVFGGPTSTDAGGLRGTSKADEEYGGCVGESDYRSATVGAGTHVTRGFVSDTGSTYVSALSNRCLDNSGGSTANGNPVVVWECHGGANQRWTPSGGALTTGGKCLDATGGSTSPGTRVITWDCHGGANQEWAVNTDGTIRGAQSGLCLTATGSANGSPTELHPCDGRTGQKWTRR</sequence>
<organism evidence="4 5">
    <name type="scientific">Actinokineospora soli</name>
    <dbReference type="NCBI Taxonomy" id="1048753"/>
    <lineage>
        <taxon>Bacteria</taxon>
        <taxon>Bacillati</taxon>
        <taxon>Actinomycetota</taxon>
        <taxon>Actinomycetes</taxon>
        <taxon>Pseudonocardiales</taxon>
        <taxon>Pseudonocardiaceae</taxon>
        <taxon>Actinokineospora</taxon>
    </lineage>
</organism>
<comment type="caution">
    <text evidence="4">The sequence shown here is derived from an EMBL/GenBank/DDBJ whole genome shotgun (WGS) entry which is preliminary data.</text>
</comment>
<dbReference type="PROSITE" id="PS50231">
    <property type="entry name" value="RICIN_B_LECTIN"/>
    <property type="match status" value="1"/>
</dbReference>
<keyword evidence="2" id="KW-0732">Signal</keyword>
<feature type="region of interest" description="Disordered" evidence="1">
    <location>
        <begin position="362"/>
        <end position="382"/>
    </location>
</feature>
<dbReference type="SMART" id="SM00458">
    <property type="entry name" value="RICIN"/>
    <property type="match status" value="1"/>
</dbReference>
<feature type="chain" id="PRO_5046086422" evidence="2">
    <location>
        <begin position="26"/>
        <end position="382"/>
    </location>
</feature>
<name>A0ABW2TRJ9_9PSEU</name>
<evidence type="ECO:0000256" key="2">
    <source>
        <dbReference type="SAM" id="SignalP"/>
    </source>
</evidence>
<protein>
    <submittedName>
        <fullName evidence="4">Ricin-type beta-trefoil lectin domain protein</fullName>
    </submittedName>
</protein>
<dbReference type="EMBL" id="JBHTEY010000004">
    <property type="protein sequence ID" value="MFC7616329.1"/>
    <property type="molecule type" value="Genomic_DNA"/>
</dbReference>
<proteinExistence type="predicted"/>
<feature type="domain" description="Ricin B lectin" evidence="3">
    <location>
        <begin position="260"/>
        <end position="382"/>
    </location>
</feature>
<dbReference type="CDD" id="cd23418">
    <property type="entry name" value="beta-trefoil_Ricin_XLN-like"/>
    <property type="match status" value="1"/>
</dbReference>
<evidence type="ECO:0000313" key="5">
    <source>
        <dbReference type="Proteomes" id="UP001596512"/>
    </source>
</evidence>
<accession>A0ABW2TRJ9</accession>
<dbReference type="InterPro" id="IPR035992">
    <property type="entry name" value="Ricin_B-like_lectins"/>
</dbReference>
<dbReference type="Proteomes" id="UP001596512">
    <property type="component" value="Unassembled WGS sequence"/>
</dbReference>
<dbReference type="SUPFAM" id="SSF50370">
    <property type="entry name" value="Ricin B-like lectins"/>
    <property type="match status" value="1"/>
</dbReference>
<dbReference type="InterPro" id="IPR000772">
    <property type="entry name" value="Ricin_B_lectin"/>
</dbReference>
<evidence type="ECO:0000256" key="1">
    <source>
        <dbReference type="SAM" id="MobiDB-lite"/>
    </source>
</evidence>